<feature type="non-terminal residue" evidence="1">
    <location>
        <position position="257"/>
    </location>
</feature>
<dbReference type="EMBL" id="BARS01036745">
    <property type="protein sequence ID" value="GAG18403.1"/>
    <property type="molecule type" value="Genomic_DNA"/>
</dbReference>
<dbReference type="InterPro" id="IPR042302">
    <property type="entry name" value="E1_FCCH_sf"/>
</dbReference>
<dbReference type="AlphaFoldDB" id="X0W161"/>
<protein>
    <submittedName>
        <fullName evidence="1">Uncharacterized protein</fullName>
    </submittedName>
</protein>
<accession>X0W161</accession>
<reference evidence="1" key="1">
    <citation type="journal article" date="2014" name="Front. Microbiol.">
        <title>High frequency of phylogenetically diverse reductive dehalogenase-homologous genes in deep subseafloor sedimentary metagenomes.</title>
        <authorList>
            <person name="Kawai M."/>
            <person name="Futagami T."/>
            <person name="Toyoda A."/>
            <person name="Takaki Y."/>
            <person name="Nishi S."/>
            <person name="Hori S."/>
            <person name="Arai W."/>
            <person name="Tsubouchi T."/>
            <person name="Morono Y."/>
            <person name="Uchiyama I."/>
            <person name="Ito T."/>
            <person name="Fujiyama A."/>
            <person name="Inagaki F."/>
            <person name="Takami H."/>
        </authorList>
    </citation>
    <scope>NUCLEOTIDE SEQUENCE</scope>
    <source>
        <strain evidence="1">Expedition CK06-06</strain>
    </source>
</reference>
<name>X0W161_9ZZZZ</name>
<evidence type="ECO:0000313" key="1">
    <source>
        <dbReference type="EMBL" id="GAG18403.1"/>
    </source>
</evidence>
<gene>
    <name evidence="1" type="ORF">S01H1_56429</name>
</gene>
<dbReference type="Gene3D" id="2.40.30.180">
    <property type="entry name" value="Ubiquitin-activating enzyme E1, FCCH domain"/>
    <property type="match status" value="1"/>
</dbReference>
<proteinExistence type="predicted"/>
<feature type="non-terminal residue" evidence="1">
    <location>
        <position position="1"/>
    </location>
</feature>
<organism evidence="1">
    <name type="scientific">marine sediment metagenome</name>
    <dbReference type="NCBI Taxonomy" id="412755"/>
    <lineage>
        <taxon>unclassified sequences</taxon>
        <taxon>metagenomes</taxon>
        <taxon>ecological metagenomes</taxon>
    </lineage>
</organism>
<sequence length="257" mass="27710">DGNLVFIDNVVGMVELNGKFFVVQKSDADTIVLPGVDATSWEVYSSAGTIIPLTVKTVHDTDTALDAVLNNAGDAGIVKDFSDALGALDPTADYSEYVTQAVTEADLLYTTANLKTAVDSYETRVGNMYKKRVAALSQGTTDIGSVNPSGHAIAMALLELDRRREIREFRSKLLFQTEKFKIGARVRSAATMYNYEMAAAKLKGTVPAIVAQNKRLRIVEERAQEQGQIERDAAAALWGITVKQLLADALGAIHGVA</sequence>
<comment type="caution">
    <text evidence="1">The sequence shown here is derived from an EMBL/GenBank/DDBJ whole genome shotgun (WGS) entry which is preliminary data.</text>
</comment>